<accession>A0A9X0AF93</accession>
<reference evidence="1" key="1">
    <citation type="submission" date="2022-11" db="EMBL/GenBank/DDBJ databases">
        <title>Genome Resource of Sclerotinia nivalis Strain SnTB1, a Plant Pathogen Isolated from American Ginseng.</title>
        <authorList>
            <person name="Fan S."/>
        </authorList>
    </citation>
    <scope>NUCLEOTIDE SEQUENCE</scope>
    <source>
        <strain evidence="1">SnTB1</strain>
    </source>
</reference>
<dbReference type="AlphaFoldDB" id="A0A9X0AF93"/>
<name>A0A9X0AF93_9HELO</name>
<proteinExistence type="predicted"/>
<organism evidence="1 2">
    <name type="scientific">Sclerotinia nivalis</name>
    <dbReference type="NCBI Taxonomy" id="352851"/>
    <lineage>
        <taxon>Eukaryota</taxon>
        <taxon>Fungi</taxon>
        <taxon>Dikarya</taxon>
        <taxon>Ascomycota</taxon>
        <taxon>Pezizomycotina</taxon>
        <taxon>Leotiomycetes</taxon>
        <taxon>Helotiales</taxon>
        <taxon>Sclerotiniaceae</taxon>
        <taxon>Sclerotinia</taxon>
    </lineage>
</organism>
<comment type="caution">
    <text evidence="1">The sequence shown here is derived from an EMBL/GenBank/DDBJ whole genome shotgun (WGS) entry which is preliminary data.</text>
</comment>
<evidence type="ECO:0000313" key="2">
    <source>
        <dbReference type="Proteomes" id="UP001152300"/>
    </source>
</evidence>
<dbReference type="OrthoDB" id="10550529at2759"/>
<protein>
    <submittedName>
        <fullName evidence="1">Uncharacterized protein</fullName>
    </submittedName>
</protein>
<gene>
    <name evidence="1" type="ORF">OCU04_009536</name>
</gene>
<sequence>MEYPFFEGGGGSEARSIILSNSLRPADELLNIPPSDERIAGKAITILQLDYRRLPRSKKPLRRIILQHVLENRVLRILMEEVEFRDFVLETGDIAMDLLDAQLQCPNAALELKRE</sequence>
<dbReference type="Proteomes" id="UP001152300">
    <property type="component" value="Unassembled WGS sequence"/>
</dbReference>
<evidence type="ECO:0000313" key="1">
    <source>
        <dbReference type="EMBL" id="KAJ8061739.1"/>
    </source>
</evidence>
<dbReference type="EMBL" id="JAPEIS010000011">
    <property type="protein sequence ID" value="KAJ8061739.1"/>
    <property type="molecule type" value="Genomic_DNA"/>
</dbReference>
<keyword evidence="2" id="KW-1185">Reference proteome</keyword>